<proteinExistence type="predicted"/>
<sequence>MEGEYRIGIEVGDTARAVWAQSQLQKYNTGTSDLQVKRQQIFALASGGNVDGWFDSFSHDLKTSSYDSDWEQQNIDGLQNQWQQFQQQLG</sequence>
<dbReference type="Proteomes" id="UP001304423">
    <property type="component" value="Chromosome"/>
</dbReference>
<name>A0AAX4F3L2_9GAMM</name>
<reference evidence="1" key="1">
    <citation type="submission" date="2023-10" db="EMBL/GenBank/DDBJ databases">
        <title>Clonality and diversity in the soft rot Dickeya solani phytopathogen.</title>
        <authorList>
            <person name="Pedron J."/>
            <person name="Van Gijsegem F."/>
            <person name="Portier P."/>
            <person name="Taghouti G."/>
        </authorList>
    </citation>
    <scope>NUCLEOTIDE SEQUENCE</scope>
    <source>
        <strain evidence="1">CFBP5647</strain>
    </source>
</reference>
<accession>A0AAX4F3L2</accession>
<protein>
    <submittedName>
        <fullName evidence="1">Uncharacterized protein</fullName>
    </submittedName>
</protein>
<organism evidence="1 2">
    <name type="scientific">Dickeya solani</name>
    <dbReference type="NCBI Taxonomy" id="1089444"/>
    <lineage>
        <taxon>Bacteria</taxon>
        <taxon>Pseudomonadati</taxon>
        <taxon>Pseudomonadota</taxon>
        <taxon>Gammaproteobacteria</taxon>
        <taxon>Enterobacterales</taxon>
        <taxon>Pectobacteriaceae</taxon>
        <taxon>Dickeya</taxon>
    </lineage>
</organism>
<dbReference type="EMBL" id="CP136339">
    <property type="protein sequence ID" value="WOA54248.1"/>
    <property type="molecule type" value="Genomic_DNA"/>
</dbReference>
<evidence type="ECO:0000313" key="1">
    <source>
        <dbReference type="EMBL" id="WOA54248.1"/>
    </source>
</evidence>
<dbReference type="RefSeq" id="WP_316394207.1">
    <property type="nucleotide sequence ID" value="NZ_CP136339.1"/>
</dbReference>
<evidence type="ECO:0000313" key="2">
    <source>
        <dbReference type="Proteomes" id="UP001304423"/>
    </source>
</evidence>
<dbReference type="AlphaFoldDB" id="A0AAX4F3L2"/>
<gene>
    <name evidence="1" type="ORF">RXA29_08520</name>
</gene>